<dbReference type="EMBL" id="FXTM01000008">
    <property type="protein sequence ID" value="SMO51655.1"/>
    <property type="molecule type" value="Genomic_DNA"/>
</dbReference>
<dbReference type="PANTHER" id="PTHR10803:SF3">
    <property type="entry name" value="ATPASE GET3"/>
    <property type="match status" value="1"/>
</dbReference>
<dbReference type="GO" id="GO:0016887">
    <property type="term" value="F:ATP hydrolysis activity"/>
    <property type="evidence" value="ECO:0007669"/>
    <property type="project" value="InterPro"/>
</dbReference>
<evidence type="ECO:0000256" key="3">
    <source>
        <dbReference type="ARBA" id="ARBA00066752"/>
    </source>
</evidence>
<evidence type="ECO:0000313" key="5">
    <source>
        <dbReference type="EMBL" id="SMO51655.1"/>
    </source>
</evidence>
<dbReference type="NCBIfam" id="TIGR00345">
    <property type="entry name" value="GET3_arsA_TRC40"/>
    <property type="match status" value="1"/>
</dbReference>
<comment type="similarity">
    <text evidence="1">Belongs to the arsA ATPase family.</text>
</comment>
<evidence type="ECO:0000313" key="6">
    <source>
        <dbReference type="Proteomes" id="UP000317315"/>
    </source>
</evidence>
<dbReference type="GO" id="GO:0015446">
    <property type="term" value="F:ATPase-coupled arsenite transmembrane transporter activity"/>
    <property type="evidence" value="ECO:0007669"/>
    <property type="project" value="UniProtKB-EC"/>
</dbReference>
<dbReference type="RefSeq" id="WP_142935001.1">
    <property type="nucleotide sequence ID" value="NZ_FXTM01000008.1"/>
</dbReference>
<dbReference type="SUPFAM" id="SSF52540">
    <property type="entry name" value="P-loop containing nucleoside triphosphate hydrolases"/>
    <property type="match status" value="1"/>
</dbReference>
<feature type="domain" description="ArsA/GET3 Anion-transporting ATPase-like" evidence="4">
    <location>
        <begin position="7"/>
        <end position="255"/>
    </location>
</feature>
<dbReference type="Pfam" id="PF02374">
    <property type="entry name" value="ArsA_ATPase"/>
    <property type="match status" value="1"/>
</dbReference>
<dbReference type="PANTHER" id="PTHR10803">
    <property type="entry name" value="ARSENICAL PUMP-DRIVING ATPASE ARSENITE-TRANSLOCATING ATPASE"/>
    <property type="match status" value="1"/>
</dbReference>
<gene>
    <name evidence="5" type="ORF">SAMN06269117_10861</name>
</gene>
<dbReference type="Proteomes" id="UP000317315">
    <property type="component" value="Unassembled WGS sequence"/>
</dbReference>
<proteinExistence type="inferred from homology"/>
<dbReference type="Gene3D" id="3.40.50.300">
    <property type="entry name" value="P-loop containing nucleotide triphosphate hydrolases"/>
    <property type="match status" value="1"/>
</dbReference>
<name>A0A521BXA2_9BACT</name>
<sequence>MVENYDTFFCSGKGGVGKSTVSSAIGVKLAEKGYRTLVVSLDPAHSLSLTFDRKIGEKPTKVVENLYAVEFNVEKEIKNYLERVKREAREILSPVVLSEIEKQIELAYYSPGAFDLATLDLMYRTAILERGKFEKVVFDTAPSGFTVRLLSSPQISEKWLEGLINLRKESLKYRKMAGGTEVESDPVVRILRKRLNQIRELRKLVFSPRTLFSIVVNPETLTVEIGRRTLLELRNLGIVVRLIVANKIESKEELSKIEREFKKYRTEFLVIPKKGKEPKGVESLRSIAFGL</sequence>
<evidence type="ECO:0000259" key="4">
    <source>
        <dbReference type="Pfam" id="PF02374"/>
    </source>
</evidence>
<dbReference type="OrthoDB" id="9780677at2"/>
<keyword evidence="6" id="KW-1185">Reference proteome</keyword>
<dbReference type="InterPro" id="IPR016300">
    <property type="entry name" value="ATPase_ArsA/GET3"/>
</dbReference>
<dbReference type="EC" id="7.3.2.7" evidence="3"/>
<evidence type="ECO:0000256" key="2">
    <source>
        <dbReference type="ARBA" id="ARBA00052296"/>
    </source>
</evidence>
<evidence type="ECO:0000256" key="1">
    <source>
        <dbReference type="ARBA" id="ARBA00011040"/>
    </source>
</evidence>
<organism evidence="5 6">
    <name type="scientific">Balnearium lithotrophicum</name>
    <dbReference type="NCBI Taxonomy" id="223788"/>
    <lineage>
        <taxon>Bacteria</taxon>
        <taxon>Pseudomonadati</taxon>
        <taxon>Aquificota</taxon>
        <taxon>Aquificia</taxon>
        <taxon>Desulfurobacteriales</taxon>
        <taxon>Desulfurobacteriaceae</taxon>
        <taxon>Balnearium</taxon>
    </lineage>
</organism>
<reference evidence="5 6" key="1">
    <citation type="submission" date="2017-05" db="EMBL/GenBank/DDBJ databases">
        <authorList>
            <person name="Varghese N."/>
            <person name="Submissions S."/>
        </authorList>
    </citation>
    <scope>NUCLEOTIDE SEQUENCE [LARGE SCALE GENOMIC DNA]</scope>
    <source>
        <strain evidence="5 6">DSM 16304</strain>
    </source>
</reference>
<dbReference type="GO" id="GO:0005524">
    <property type="term" value="F:ATP binding"/>
    <property type="evidence" value="ECO:0007669"/>
    <property type="project" value="InterPro"/>
</dbReference>
<dbReference type="CDD" id="cd02035">
    <property type="entry name" value="ArsA"/>
    <property type="match status" value="1"/>
</dbReference>
<dbReference type="InterPro" id="IPR025723">
    <property type="entry name" value="ArsA/GET3_ATPase-like"/>
</dbReference>
<comment type="catalytic activity">
    <reaction evidence="2">
        <text>arsenite(in) + ATP + H2O = arsenite(out) + ADP + phosphate + H(+)</text>
        <dbReference type="Rhea" id="RHEA:11348"/>
        <dbReference type="ChEBI" id="CHEBI:15377"/>
        <dbReference type="ChEBI" id="CHEBI:15378"/>
        <dbReference type="ChEBI" id="CHEBI:29242"/>
        <dbReference type="ChEBI" id="CHEBI:30616"/>
        <dbReference type="ChEBI" id="CHEBI:43474"/>
        <dbReference type="ChEBI" id="CHEBI:456216"/>
        <dbReference type="EC" id="7.3.2.7"/>
    </reaction>
</comment>
<protein>
    <recommendedName>
        <fullName evidence="3">arsenite-transporting ATPase</fullName>
        <ecNumber evidence="3">7.3.2.7</ecNumber>
    </recommendedName>
</protein>
<dbReference type="AlphaFoldDB" id="A0A521BXA2"/>
<dbReference type="InterPro" id="IPR027417">
    <property type="entry name" value="P-loop_NTPase"/>
</dbReference>
<accession>A0A521BXA2</accession>